<keyword evidence="3" id="KW-0067">ATP-binding</keyword>
<evidence type="ECO:0000256" key="2">
    <source>
        <dbReference type="ARBA" id="ARBA00022741"/>
    </source>
</evidence>
<dbReference type="PANTHER" id="PTHR13779:SF7">
    <property type="entry name" value="ATPASE WRNIP1"/>
    <property type="match status" value="1"/>
</dbReference>
<gene>
    <name evidence="5" type="ORF">AVDCRST_MAG37-951</name>
</gene>
<dbReference type="GO" id="GO:0017116">
    <property type="term" value="F:single-stranded DNA helicase activity"/>
    <property type="evidence" value="ECO:0007669"/>
    <property type="project" value="TreeGrafter"/>
</dbReference>
<dbReference type="Pfam" id="PF12002">
    <property type="entry name" value="MgsA_C"/>
    <property type="match status" value="1"/>
</dbReference>
<dbReference type="GO" id="GO:0005524">
    <property type="term" value="F:ATP binding"/>
    <property type="evidence" value="ECO:0007669"/>
    <property type="project" value="UniProtKB-KW"/>
</dbReference>
<dbReference type="Gene3D" id="1.20.272.10">
    <property type="match status" value="1"/>
</dbReference>
<dbReference type="Pfam" id="PF16193">
    <property type="entry name" value="AAA_assoc_2"/>
    <property type="match status" value="1"/>
</dbReference>
<name>A0A6J4QBD8_9ACTN</name>
<dbReference type="EMBL" id="CADCVD010000037">
    <property type="protein sequence ID" value="CAA9435841.1"/>
    <property type="molecule type" value="Genomic_DNA"/>
</dbReference>
<dbReference type="Pfam" id="PF00004">
    <property type="entry name" value="AAA"/>
    <property type="match status" value="1"/>
</dbReference>
<dbReference type="InterPro" id="IPR003959">
    <property type="entry name" value="ATPase_AAA_core"/>
</dbReference>
<dbReference type="InterPro" id="IPR032423">
    <property type="entry name" value="AAA_assoc_2"/>
</dbReference>
<organism evidence="5">
    <name type="scientific">uncultured Rubrobacteraceae bacterium</name>
    <dbReference type="NCBI Taxonomy" id="349277"/>
    <lineage>
        <taxon>Bacteria</taxon>
        <taxon>Bacillati</taxon>
        <taxon>Actinomycetota</taxon>
        <taxon>Rubrobacteria</taxon>
        <taxon>Rubrobacterales</taxon>
        <taxon>Rubrobacteraceae</taxon>
        <taxon>environmental samples</taxon>
    </lineage>
</organism>
<dbReference type="SMART" id="SM00382">
    <property type="entry name" value="AAA"/>
    <property type="match status" value="1"/>
</dbReference>
<accession>A0A6J4QBD8</accession>
<comment type="similarity">
    <text evidence="1">Belongs to the AAA ATPase family. RarA/MGS1/WRNIP1 subfamily.</text>
</comment>
<dbReference type="Gene3D" id="1.10.8.60">
    <property type="match status" value="1"/>
</dbReference>
<evidence type="ECO:0000313" key="5">
    <source>
        <dbReference type="EMBL" id="CAA9435841.1"/>
    </source>
</evidence>
<dbReference type="SUPFAM" id="SSF48019">
    <property type="entry name" value="post-AAA+ oligomerization domain-like"/>
    <property type="match status" value="1"/>
</dbReference>
<dbReference type="InterPro" id="IPR003593">
    <property type="entry name" value="AAA+_ATPase"/>
</dbReference>
<dbReference type="PANTHER" id="PTHR13779">
    <property type="entry name" value="WERNER HELICASE-INTERACTING PROTEIN 1 FAMILY MEMBER"/>
    <property type="match status" value="1"/>
</dbReference>
<dbReference type="CDD" id="cd18139">
    <property type="entry name" value="HLD_clamp_RarA"/>
    <property type="match status" value="1"/>
</dbReference>
<sequence length="438" mass="47423">MDLFDSHGADALAQRAPLAERLRPKRLDEVVGQNHLTGPGGPLRTAVEKGRVGAIVLWGPPGTGKTTLARALAEEMEGEFVPLSAVTSGVKDLRAALDAARERLKYEGRATIVFVDEVHRFNKAQQDALLPALEEGLVDFVGATTENPSFEVTAPLLSRSRVLRLMPLSEENLSALLGKGCEALGVEVSPGTASYLLRLSGGDGRRLLNALEAAASAASGRVEVADVEGAVGDRSLRYGREEHYDVVSAFIKSVRGGDADAALHYLARMIEAGEDPVFIARRLVILASEDIGNADPHSLPLAMAASQAVQMVGMPEGRIPLAQATTYLASAPKSNASYAGINKALEDVRGGVVPEVPMHLRNAATSLMKDEGYGKGYRYAHDDTRAEGMNDRYLPEEMSGRVYYKPKERGTEAAIKERLERWRKERERREDEQSRGEL</sequence>
<dbReference type="FunFam" id="1.20.272.10:FF:000001">
    <property type="entry name" value="Putative AAA family ATPase"/>
    <property type="match status" value="1"/>
</dbReference>
<feature type="domain" description="AAA+ ATPase" evidence="4">
    <location>
        <begin position="51"/>
        <end position="170"/>
    </location>
</feature>
<evidence type="ECO:0000256" key="1">
    <source>
        <dbReference type="ARBA" id="ARBA00008959"/>
    </source>
</evidence>
<dbReference type="CDD" id="cd00009">
    <property type="entry name" value="AAA"/>
    <property type="match status" value="1"/>
</dbReference>
<dbReference type="InterPro" id="IPR027417">
    <property type="entry name" value="P-loop_NTPase"/>
</dbReference>
<dbReference type="GO" id="GO:0006261">
    <property type="term" value="P:DNA-templated DNA replication"/>
    <property type="evidence" value="ECO:0007669"/>
    <property type="project" value="TreeGrafter"/>
</dbReference>
<dbReference type="InterPro" id="IPR051314">
    <property type="entry name" value="AAA_ATPase_RarA/MGS1/WRNIP1"/>
</dbReference>
<dbReference type="Gene3D" id="1.10.3710.10">
    <property type="entry name" value="DNA polymerase III clamp loader subunits, C-terminal domain"/>
    <property type="match status" value="1"/>
</dbReference>
<dbReference type="GO" id="GO:0016887">
    <property type="term" value="F:ATP hydrolysis activity"/>
    <property type="evidence" value="ECO:0007669"/>
    <property type="project" value="InterPro"/>
</dbReference>
<dbReference type="InterPro" id="IPR021886">
    <property type="entry name" value="MgsA_C"/>
</dbReference>
<dbReference type="GO" id="GO:0000731">
    <property type="term" value="P:DNA synthesis involved in DNA repair"/>
    <property type="evidence" value="ECO:0007669"/>
    <property type="project" value="TreeGrafter"/>
</dbReference>
<dbReference type="FunFam" id="3.40.50.300:FF:000345">
    <property type="entry name" value="AAA family ATPase"/>
    <property type="match status" value="1"/>
</dbReference>
<dbReference type="GO" id="GO:0008047">
    <property type="term" value="F:enzyme activator activity"/>
    <property type="evidence" value="ECO:0007669"/>
    <property type="project" value="TreeGrafter"/>
</dbReference>
<reference evidence="5" key="1">
    <citation type="submission" date="2020-02" db="EMBL/GenBank/DDBJ databases">
        <authorList>
            <person name="Meier V. D."/>
        </authorList>
    </citation>
    <scope>NUCLEOTIDE SEQUENCE</scope>
    <source>
        <strain evidence="5">AVDCRST_MAG37</strain>
    </source>
</reference>
<dbReference type="GO" id="GO:0003677">
    <property type="term" value="F:DNA binding"/>
    <property type="evidence" value="ECO:0007669"/>
    <property type="project" value="InterPro"/>
</dbReference>
<proteinExistence type="inferred from homology"/>
<protein>
    <submittedName>
        <fullName evidence="5">Replication-associated recombination protein RarA</fullName>
    </submittedName>
</protein>
<evidence type="ECO:0000256" key="3">
    <source>
        <dbReference type="ARBA" id="ARBA00022840"/>
    </source>
</evidence>
<dbReference type="AlphaFoldDB" id="A0A6J4QBD8"/>
<dbReference type="Gene3D" id="3.40.50.300">
    <property type="entry name" value="P-loop containing nucleotide triphosphate hydrolases"/>
    <property type="match status" value="1"/>
</dbReference>
<evidence type="ECO:0000259" key="4">
    <source>
        <dbReference type="SMART" id="SM00382"/>
    </source>
</evidence>
<dbReference type="SUPFAM" id="SSF52540">
    <property type="entry name" value="P-loop containing nucleoside triphosphate hydrolases"/>
    <property type="match status" value="1"/>
</dbReference>
<keyword evidence="2" id="KW-0547">Nucleotide-binding</keyword>
<dbReference type="InterPro" id="IPR008921">
    <property type="entry name" value="DNA_pol3_clamp-load_cplx_C"/>
</dbReference>